<dbReference type="Proteomes" id="UP000294419">
    <property type="component" value="Chromosome"/>
</dbReference>
<sequence length="172" mass="20372">MNSKYKCSVCGEIHHDYPALTFAYPNSYHWLTEEQKNSYPVHIDSDFCTIEYPDRTDRFIRVVLKQKIAKSALYLEYGLWVSLSEESYEDYAANFNNENHETLYFGWLSNALPDYKFEKSIPMDVKTKSGNQRPEIYPHLDFDHPFVHDFYHGITKEEAEKRIHNMLSNSPK</sequence>
<dbReference type="AlphaFoldDB" id="A0A4P6ZEY2"/>
<accession>A0A4P6ZEY2</accession>
<dbReference type="RefSeq" id="WP_133439607.1">
    <property type="nucleotide sequence ID" value="NZ_CP037954.1"/>
</dbReference>
<protein>
    <recommendedName>
        <fullName evidence="3">DUF2199 domain-containing protein</fullName>
    </recommendedName>
</protein>
<gene>
    <name evidence="1" type="ORF">NBC122_01324</name>
</gene>
<reference evidence="1 2" key="1">
    <citation type="submission" date="2019-03" db="EMBL/GenBank/DDBJ databases">
        <authorList>
            <person name="Kim H."/>
            <person name="Yu S.-M."/>
        </authorList>
    </citation>
    <scope>NUCLEOTIDE SEQUENCE [LARGE SCALE GENOMIC DNA]</scope>
    <source>
        <strain evidence="1 2">NBC122</strain>
    </source>
</reference>
<organism evidence="1 2">
    <name type="scientific">Chryseobacterium salivictor</name>
    <dbReference type="NCBI Taxonomy" id="2547600"/>
    <lineage>
        <taxon>Bacteria</taxon>
        <taxon>Pseudomonadati</taxon>
        <taxon>Bacteroidota</taxon>
        <taxon>Flavobacteriia</taxon>
        <taxon>Flavobacteriales</taxon>
        <taxon>Weeksellaceae</taxon>
        <taxon>Chryseobacterium group</taxon>
        <taxon>Chryseobacterium</taxon>
    </lineage>
</organism>
<dbReference type="OrthoDB" id="4404538at2"/>
<dbReference type="Pfam" id="PF09965">
    <property type="entry name" value="DUF2199"/>
    <property type="match status" value="1"/>
</dbReference>
<dbReference type="EMBL" id="CP037954">
    <property type="protein sequence ID" value="QBO58151.1"/>
    <property type="molecule type" value="Genomic_DNA"/>
</dbReference>
<dbReference type="KEGG" id="csal:NBC122_01324"/>
<proteinExistence type="predicted"/>
<evidence type="ECO:0000313" key="1">
    <source>
        <dbReference type="EMBL" id="QBO58151.1"/>
    </source>
</evidence>
<evidence type="ECO:0000313" key="2">
    <source>
        <dbReference type="Proteomes" id="UP000294419"/>
    </source>
</evidence>
<dbReference type="InterPro" id="IPR018697">
    <property type="entry name" value="DUF2199"/>
</dbReference>
<name>A0A4P6ZEY2_9FLAO</name>
<evidence type="ECO:0008006" key="3">
    <source>
        <dbReference type="Google" id="ProtNLM"/>
    </source>
</evidence>
<keyword evidence="2" id="KW-1185">Reference proteome</keyword>